<sequence length="103" mass="10404">MASLVVGLLGTPILSRTSFSLPMASSLSPGAGTASSASGTSPPAPPLAALWATPRMCCPLLFPLITGRSYLLPGIRPSSSGTLSVSASTRFKIMMLTLIGLAV</sequence>
<reference evidence="2" key="1">
    <citation type="journal article" date="2013" name="J. Plant Res.">
        <title>Effect of fungi and light on seed germination of three Opuntia species from semiarid lands of central Mexico.</title>
        <authorList>
            <person name="Delgado-Sanchez P."/>
            <person name="Jimenez-Bremont J.F."/>
            <person name="Guerrero-Gonzalez Mde L."/>
            <person name="Flores J."/>
        </authorList>
    </citation>
    <scope>NUCLEOTIDE SEQUENCE</scope>
    <source>
        <tissue evidence="2">Cladode</tissue>
    </source>
</reference>
<reference evidence="2" key="2">
    <citation type="submission" date="2020-07" db="EMBL/GenBank/DDBJ databases">
        <authorList>
            <person name="Vera ALvarez R."/>
            <person name="Arias-Moreno D.M."/>
            <person name="Jimenez-Jacinto V."/>
            <person name="Jimenez-Bremont J.F."/>
            <person name="Swaminathan K."/>
            <person name="Moose S.P."/>
            <person name="Guerrero-Gonzalez M.L."/>
            <person name="Marino-Ramirez L."/>
            <person name="Landsman D."/>
            <person name="Rodriguez-Kessler M."/>
            <person name="Delgado-Sanchez P."/>
        </authorList>
    </citation>
    <scope>NUCLEOTIDE SEQUENCE</scope>
    <source>
        <tissue evidence="2">Cladode</tissue>
    </source>
</reference>
<feature type="region of interest" description="Disordered" evidence="1">
    <location>
        <begin position="24"/>
        <end position="43"/>
    </location>
</feature>
<dbReference type="EMBL" id="GISG01035148">
    <property type="protein sequence ID" value="MBA4621755.1"/>
    <property type="molecule type" value="Transcribed_RNA"/>
</dbReference>
<dbReference type="EMBL" id="GISG01035146">
    <property type="protein sequence ID" value="MBA4621753.1"/>
    <property type="molecule type" value="Transcribed_RNA"/>
</dbReference>
<accession>A0A7C8YMJ1</accession>
<protein>
    <submittedName>
        <fullName evidence="2">Uncharacterized protein</fullName>
    </submittedName>
</protein>
<evidence type="ECO:0000313" key="2">
    <source>
        <dbReference type="EMBL" id="MBA4621755.1"/>
    </source>
</evidence>
<organism evidence="2">
    <name type="scientific">Opuntia streptacantha</name>
    <name type="common">Prickly pear cactus</name>
    <name type="synonym">Opuntia cardona</name>
    <dbReference type="NCBI Taxonomy" id="393608"/>
    <lineage>
        <taxon>Eukaryota</taxon>
        <taxon>Viridiplantae</taxon>
        <taxon>Streptophyta</taxon>
        <taxon>Embryophyta</taxon>
        <taxon>Tracheophyta</taxon>
        <taxon>Spermatophyta</taxon>
        <taxon>Magnoliopsida</taxon>
        <taxon>eudicotyledons</taxon>
        <taxon>Gunneridae</taxon>
        <taxon>Pentapetalae</taxon>
        <taxon>Caryophyllales</taxon>
        <taxon>Cactineae</taxon>
        <taxon>Cactaceae</taxon>
        <taxon>Opuntioideae</taxon>
        <taxon>Opuntia</taxon>
    </lineage>
</organism>
<proteinExistence type="predicted"/>
<name>A0A7C8YMJ1_OPUST</name>
<evidence type="ECO:0000256" key="1">
    <source>
        <dbReference type="SAM" id="MobiDB-lite"/>
    </source>
</evidence>
<dbReference type="AlphaFoldDB" id="A0A7C8YMJ1"/>